<dbReference type="RefSeq" id="WP_259611455.1">
    <property type="nucleotide sequence ID" value="NZ_CP091139.2"/>
</dbReference>
<sequence>MRTAPAELLETLTRLDELLGDDVHTTLDGDITRTMTDDELVAFARVSESLGRRADALRIAASRRDRCPLTR</sequence>
<evidence type="ECO:0000313" key="2">
    <source>
        <dbReference type="Proteomes" id="UP001054811"/>
    </source>
</evidence>
<dbReference type="EMBL" id="CP091139">
    <property type="protein sequence ID" value="UUT34920.1"/>
    <property type="molecule type" value="Genomic_DNA"/>
</dbReference>
<accession>A0ABY5NIC7</accession>
<protein>
    <submittedName>
        <fullName evidence="1">Uncharacterized protein</fullName>
    </submittedName>
</protein>
<reference evidence="1" key="1">
    <citation type="submission" date="2022-01" db="EMBL/GenBank/DDBJ databases">
        <title>Microbacterium eymi and Microbacterium rhizovicinus sp. nov., isolated from the rhizospheric soil of Elymus tsukushiensis, a plant native to the Dokdo Islands, Republic of Korea.</title>
        <authorList>
            <person name="Hwang Y.J."/>
        </authorList>
    </citation>
    <scope>NUCLEOTIDE SEQUENCE</scope>
    <source>
        <strain evidence="1">KUDC0405</strain>
    </source>
</reference>
<organism evidence="1 2">
    <name type="scientific">Microbacterium elymi</name>
    <dbReference type="NCBI Taxonomy" id="2909587"/>
    <lineage>
        <taxon>Bacteria</taxon>
        <taxon>Bacillati</taxon>
        <taxon>Actinomycetota</taxon>
        <taxon>Actinomycetes</taxon>
        <taxon>Micrococcales</taxon>
        <taxon>Microbacteriaceae</taxon>
        <taxon>Microbacterium</taxon>
    </lineage>
</organism>
<keyword evidence="2" id="KW-1185">Reference proteome</keyword>
<name>A0ABY5NIC7_9MICO</name>
<dbReference type="Proteomes" id="UP001054811">
    <property type="component" value="Chromosome"/>
</dbReference>
<gene>
    <name evidence="1" type="ORF">L2X98_31500</name>
</gene>
<proteinExistence type="predicted"/>
<evidence type="ECO:0000313" key="1">
    <source>
        <dbReference type="EMBL" id="UUT34920.1"/>
    </source>
</evidence>